<keyword evidence="1" id="KW-0472">Membrane</keyword>
<accession>A0A2J7ZTE6</accession>
<feature type="transmembrane region" description="Helical" evidence="1">
    <location>
        <begin position="12"/>
        <end position="33"/>
    </location>
</feature>
<dbReference type="Proteomes" id="UP000236333">
    <property type="component" value="Unassembled WGS sequence"/>
</dbReference>
<dbReference type="SUPFAM" id="SSF52821">
    <property type="entry name" value="Rhodanese/Cell cycle control phosphatase"/>
    <property type="match status" value="1"/>
</dbReference>
<dbReference type="EMBL" id="PGGS01000490">
    <property type="protein sequence ID" value="PNH03545.1"/>
    <property type="molecule type" value="Genomic_DNA"/>
</dbReference>
<organism evidence="3 4">
    <name type="scientific">Tetrabaena socialis</name>
    <dbReference type="NCBI Taxonomy" id="47790"/>
    <lineage>
        <taxon>Eukaryota</taxon>
        <taxon>Viridiplantae</taxon>
        <taxon>Chlorophyta</taxon>
        <taxon>core chlorophytes</taxon>
        <taxon>Chlorophyceae</taxon>
        <taxon>CS clade</taxon>
        <taxon>Chlamydomonadales</taxon>
        <taxon>Tetrabaenaceae</taxon>
        <taxon>Tetrabaena</taxon>
    </lineage>
</organism>
<feature type="transmembrane region" description="Helical" evidence="1">
    <location>
        <begin position="39"/>
        <end position="61"/>
    </location>
</feature>
<feature type="transmembrane region" description="Helical" evidence="1">
    <location>
        <begin position="82"/>
        <end position="99"/>
    </location>
</feature>
<dbReference type="GO" id="GO:0003824">
    <property type="term" value="F:catalytic activity"/>
    <property type="evidence" value="ECO:0007669"/>
    <property type="project" value="InterPro"/>
</dbReference>
<dbReference type="Gene3D" id="3.40.250.10">
    <property type="entry name" value="Rhodanese-like domain"/>
    <property type="match status" value="1"/>
</dbReference>
<comment type="caution">
    <text evidence="3">The sequence shown here is derived from an EMBL/GenBank/DDBJ whole genome shotgun (WGS) entry which is preliminary data.</text>
</comment>
<dbReference type="CDD" id="cd00158">
    <property type="entry name" value="RHOD"/>
    <property type="match status" value="1"/>
</dbReference>
<protein>
    <recommendedName>
        <fullName evidence="2">Rhodanese domain-containing protein</fullName>
    </recommendedName>
</protein>
<name>A0A2J7ZTE6_9CHLO</name>
<keyword evidence="4" id="KW-1185">Reference proteome</keyword>
<keyword evidence="1" id="KW-0812">Transmembrane</keyword>
<dbReference type="Pfam" id="PF14108">
    <property type="entry name" value="ABA4-like"/>
    <property type="match status" value="1"/>
</dbReference>
<dbReference type="InterPro" id="IPR001763">
    <property type="entry name" value="Rhodanese-like_dom"/>
</dbReference>
<evidence type="ECO:0000259" key="2">
    <source>
        <dbReference type="PROSITE" id="PS50206"/>
    </source>
</evidence>
<sequence length="347" mass="38433">MPIYGLPFSDEQLFNGINLILPAWVLLLVAPRWKYTATISAASALLMSAFYAALLVTSMLSGPETAKINIKDMFSLQGVSRLMATPSIVLPCWVHYAAFDLWVGRWMAADAVGRGMPQLLLIPCLACTLFFGPGGFLIYWAVRLPFKKANGKKKSFHTLVKMLAQRASTLRVSAQRPASLRRPIRAPRLVVRAGAAEEEEPLPFPLCKPTEVKKLYQDKGYVVLDIRTPEENDEASKKWFVNLPVAFETEKGPKFNGKFRAQFQAKFANKMSRVILACDDGNDRTGLAASVISELGYTSILCLEGGIDAYLKVDPLTAQDKKPKWRLTGQTSGVRYAYNDGDEDDSA</sequence>
<feature type="transmembrane region" description="Helical" evidence="1">
    <location>
        <begin position="119"/>
        <end position="142"/>
    </location>
</feature>
<dbReference type="PROSITE" id="PS50206">
    <property type="entry name" value="RHODANESE_3"/>
    <property type="match status" value="1"/>
</dbReference>
<dbReference type="OrthoDB" id="5523505at2759"/>
<dbReference type="InterPro" id="IPR036873">
    <property type="entry name" value="Rhodanese-like_dom_sf"/>
</dbReference>
<dbReference type="Pfam" id="PF00581">
    <property type="entry name" value="Rhodanese"/>
    <property type="match status" value="1"/>
</dbReference>
<gene>
    <name evidence="3" type="ORF">TSOC_010369</name>
</gene>
<dbReference type="SMART" id="SM00450">
    <property type="entry name" value="RHOD"/>
    <property type="match status" value="1"/>
</dbReference>
<dbReference type="PANTHER" id="PTHR44542">
    <property type="entry name" value="THIOSULFATE SULFURTRANSFERASE 18"/>
    <property type="match status" value="1"/>
</dbReference>
<proteinExistence type="predicted"/>
<keyword evidence="1" id="KW-1133">Transmembrane helix</keyword>
<evidence type="ECO:0000313" key="3">
    <source>
        <dbReference type="EMBL" id="PNH03545.1"/>
    </source>
</evidence>
<dbReference type="InterPro" id="IPR025461">
    <property type="entry name" value="ABA4-like"/>
</dbReference>
<evidence type="ECO:0000256" key="1">
    <source>
        <dbReference type="SAM" id="Phobius"/>
    </source>
</evidence>
<reference evidence="3 4" key="1">
    <citation type="journal article" date="2017" name="Mol. Biol. Evol.">
        <title>The 4-celled Tetrabaena socialis nuclear genome reveals the essential components for genetic control of cell number at the origin of multicellularity in the volvocine lineage.</title>
        <authorList>
            <person name="Featherston J."/>
            <person name="Arakaki Y."/>
            <person name="Hanschen E.R."/>
            <person name="Ferris P.J."/>
            <person name="Michod R.E."/>
            <person name="Olson B.J.S.C."/>
            <person name="Nozaki H."/>
            <person name="Durand P.M."/>
        </authorList>
    </citation>
    <scope>NUCLEOTIDE SEQUENCE [LARGE SCALE GENOMIC DNA]</scope>
    <source>
        <strain evidence="3 4">NIES-571</strain>
    </source>
</reference>
<dbReference type="AlphaFoldDB" id="A0A2J7ZTE6"/>
<dbReference type="InterPro" id="IPR044684">
    <property type="entry name" value="STR17/STR18/HARC1-like"/>
</dbReference>
<feature type="domain" description="Rhodanese" evidence="2">
    <location>
        <begin position="217"/>
        <end position="319"/>
    </location>
</feature>
<dbReference type="PANTHER" id="PTHR44542:SF14">
    <property type="entry name" value="PROTEIN HIGH ARSENIC CONTENT 1, MITOCHONDRIAL-RELATED"/>
    <property type="match status" value="1"/>
</dbReference>
<evidence type="ECO:0000313" key="4">
    <source>
        <dbReference type="Proteomes" id="UP000236333"/>
    </source>
</evidence>